<evidence type="ECO:0000313" key="2">
    <source>
        <dbReference type="EMBL" id="NVM96652.1"/>
    </source>
</evidence>
<dbReference type="InterPro" id="IPR036390">
    <property type="entry name" value="WH_DNA-bd_sf"/>
</dbReference>
<name>A0A7Y7M040_9MICC</name>
<feature type="region of interest" description="Disordered" evidence="1">
    <location>
        <begin position="141"/>
        <end position="168"/>
    </location>
</feature>
<gene>
    <name evidence="2" type="ORF">G6034_17425</name>
</gene>
<dbReference type="RefSeq" id="WP_176636365.1">
    <property type="nucleotide sequence ID" value="NZ_JAAMFM010000036.1"/>
</dbReference>
<reference evidence="2 3" key="1">
    <citation type="submission" date="2020-02" db="EMBL/GenBank/DDBJ databases">
        <title>Genome sequence of strain AETb3-4.</title>
        <authorList>
            <person name="Gao J."/>
            <person name="Zhang X."/>
        </authorList>
    </citation>
    <scope>NUCLEOTIDE SEQUENCE [LARGE SCALE GENOMIC DNA]</scope>
    <source>
        <strain evidence="2 3">AETb3-4</strain>
    </source>
</reference>
<dbReference type="EMBL" id="JAAMFM010000036">
    <property type="protein sequence ID" value="NVM96652.1"/>
    <property type="molecule type" value="Genomic_DNA"/>
</dbReference>
<dbReference type="Proteomes" id="UP000543556">
    <property type="component" value="Unassembled WGS sequence"/>
</dbReference>
<dbReference type="AlphaFoldDB" id="A0A7Y7M040"/>
<comment type="caution">
    <text evidence="2">The sequence shown here is derived from an EMBL/GenBank/DDBJ whole genome shotgun (WGS) entry which is preliminary data.</text>
</comment>
<dbReference type="InterPro" id="IPR036388">
    <property type="entry name" value="WH-like_DNA-bd_sf"/>
</dbReference>
<dbReference type="Pfam" id="PF12840">
    <property type="entry name" value="HTH_20"/>
    <property type="match status" value="1"/>
</dbReference>
<feature type="compositionally biased region" description="Low complexity" evidence="1">
    <location>
        <begin position="7"/>
        <end position="17"/>
    </location>
</feature>
<organism evidence="2 3">
    <name type="scientific">Arthrobacter wenxiniae</name>
    <dbReference type="NCBI Taxonomy" id="2713570"/>
    <lineage>
        <taxon>Bacteria</taxon>
        <taxon>Bacillati</taxon>
        <taxon>Actinomycetota</taxon>
        <taxon>Actinomycetes</taxon>
        <taxon>Micrococcales</taxon>
        <taxon>Micrococcaceae</taxon>
        <taxon>Arthrobacter</taxon>
    </lineage>
</organism>
<dbReference type="Gene3D" id="1.10.10.10">
    <property type="entry name" value="Winged helix-like DNA-binding domain superfamily/Winged helix DNA-binding domain"/>
    <property type="match status" value="1"/>
</dbReference>
<sequence length="257" mass="26169">MENNISGLPLRGPRPGGTEPVAPMSKARAAVLERLRSSAAPLTVESLAAETGQHPNTVREHLDALVASGLAGRTTAPRSGRGRPASLYVPEAPESRTAGYAALAAALARHIAATSDDPAAAGDLAGRQWARVLAGLEAGADHSPAEPLRHGIKTHSDPAPRGLPGAARRRQTRLNVAASLRDAGFGIQGNADATDFTLTTCPIVAAARENTDVVCAVHLGLVKGLLEGSGVPEDGVVLVPFAAPGMCTLHLPSAAAT</sequence>
<accession>A0A7Y7M040</accession>
<evidence type="ECO:0000313" key="3">
    <source>
        <dbReference type="Proteomes" id="UP000543556"/>
    </source>
</evidence>
<dbReference type="SUPFAM" id="SSF46785">
    <property type="entry name" value="Winged helix' DNA-binding domain"/>
    <property type="match status" value="1"/>
</dbReference>
<evidence type="ECO:0000256" key="1">
    <source>
        <dbReference type="SAM" id="MobiDB-lite"/>
    </source>
</evidence>
<protein>
    <submittedName>
        <fullName evidence="2">ArsR family transcriptional regulator</fullName>
    </submittedName>
</protein>
<proteinExistence type="predicted"/>
<keyword evidence="3" id="KW-1185">Reference proteome</keyword>
<feature type="compositionally biased region" description="Basic and acidic residues" evidence="1">
    <location>
        <begin position="141"/>
        <end position="158"/>
    </location>
</feature>
<feature type="region of interest" description="Disordered" evidence="1">
    <location>
        <begin position="1"/>
        <end position="25"/>
    </location>
</feature>